<dbReference type="InterPro" id="IPR046820">
    <property type="entry name" value="MmeI_TRD"/>
</dbReference>
<dbReference type="Pfam" id="PF20473">
    <property type="entry name" value="MmeI_Mtase"/>
    <property type="match status" value="1"/>
</dbReference>
<keyword evidence="11" id="KW-1185">Reference proteome</keyword>
<dbReference type="PANTHER" id="PTHR33841:SF1">
    <property type="entry name" value="DNA METHYLTRANSFERASE A"/>
    <property type="match status" value="1"/>
</dbReference>
<dbReference type="InterPro" id="IPR046818">
    <property type="entry name" value="MmeI_C"/>
</dbReference>
<dbReference type="EC" id="2.1.1.72" evidence="1"/>
<keyword evidence="2" id="KW-0489">Methyltransferase</keyword>
<evidence type="ECO:0000259" key="8">
    <source>
        <dbReference type="Pfam" id="PF20467"/>
    </source>
</evidence>
<dbReference type="Pfam" id="PF20467">
    <property type="entry name" value="MmeI_C"/>
    <property type="match status" value="1"/>
</dbReference>
<dbReference type="Pfam" id="PF20465">
    <property type="entry name" value="MmeI_hel"/>
    <property type="match status" value="1"/>
</dbReference>
<dbReference type="OrthoDB" id="9806213at2"/>
<gene>
    <name evidence="10" type="ORF">GRI36_02735</name>
</gene>
<dbReference type="RefSeq" id="WP_160597073.1">
    <property type="nucleotide sequence ID" value="NZ_WTYS01000001.1"/>
</dbReference>
<accession>A0A6I4SKY0</accession>
<evidence type="ECO:0000259" key="7">
    <source>
        <dbReference type="Pfam" id="PF20466"/>
    </source>
</evidence>
<dbReference type="PANTHER" id="PTHR33841">
    <property type="entry name" value="DNA METHYLTRANSFERASE YEEA-RELATED"/>
    <property type="match status" value="1"/>
</dbReference>
<dbReference type="Gene3D" id="3.40.50.150">
    <property type="entry name" value="Vaccinia Virus protein VP39"/>
    <property type="match status" value="1"/>
</dbReference>
<evidence type="ECO:0000256" key="2">
    <source>
        <dbReference type="ARBA" id="ARBA00022603"/>
    </source>
</evidence>
<dbReference type="GO" id="GO:0032259">
    <property type="term" value="P:methylation"/>
    <property type="evidence" value="ECO:0007669"/>
    <property type="project" value="UniProtKB-KW"/>
</dbReference>
<dbReference type="InterPro" id="IPR029063">
    <property type="entry name" value="SAM-dependent_MTases_sf"/>
</dbReference>
<dbReference type="InterPro" id="IPR046816">
    <property type="entry name" value="MmeI_Mtase"/>
</dbReference>
<evidence type="ECO:0000313" key="10">
    <source>
        <dbReference type="EMBL" id="MXO55790.1"/>
    </source>
</evidence>
<evidence type="ECO:0000259" key="6">
    <source>
        <dbReference type="Pfam" id="PF20465"/>
    </source>
</evidence>
<evidence type="ECO:0000256" key="1">
    <source>
        <dbReference type="ARBA" id="ARBA00011900"/>
    </source>
</evidence>
<protein>
    <recommendedName>
        <fullName evidence="1">site-specific DNA-methyltransferase (adenine-specific)</fullName>
        <ecNumber evidence="1">2.1.1.72</ecNumber>
    </recommendedName>
</protein>
<dbReference type="SUPFAM" id="SSF53335">
    <property type="entry name" value="S-adenosyl-L-methionine-dependent methyltransferases"/>
    <property type="match status" value="1"/>
</dbReference>
<sequence length="917" mass="102489">MNPVEIEEAVTGLAEEPFDRAEFPFQFLTAFGNKKTTIDRLRKGNTNQSDLLGGVLQRSNIHIATCDPGTAGQTLTALRDSPKTGANKAKFILATDGEEFQAEDLTSGETVACDFADFPNHFGFFLPLAGITTVQQIRESSFDIRATSRLNRLYVTLLQDNPEWASPERRTDMNHFMARLIFCFFAEDTDIFPVTSGFTQTVERMSAGGADNTAQVISELFRAMNTKHDERDAAGIARWAIGFPYVNGNLFSGSTYVPRFSKIARSYLIHIGNLDWTKINPDIFGSMIQAVADDEERGALGMHYTSVPNILKVLNPLFLDDLRSHLEEAGDNARKLLNLRSRIAKIRVFDPACGSGNFLVIAYKEMREIEAEINRRRGEPDRKTDIPLTNFRGIELRDFPAEIARLALIIAEFQCDVLYRGQKEALAEFLPLDSENWITCGNALRLDWLSICPPTGTGVKVRGDDLFQTPLDQSEIDFENAGGETYICGNPPYKGTKNQSQAEKDDLRTAFRGLVERTGSLDYVAGWFAKAAIFAQKTPCSFAFVATNSICQGGQVPVLWPALLGLGLEISFGYQSFKWRNLASHNAVVTVIIVGMTTTAAAKKRLFIVDDSGSDLEVLTETIGPYLIPNTQVVVSGLTQPAFGKQPMALGNAPYDGGHLIVEKDEIDGLGLDQAEREKLLKPLVGSSEVIKGKHRFAIWIDDGSRDAALSLPAIQSRIEKVRQMRLSSSDAGTRAMAERPHQFREMKAPRHSVMVIPIRSSENREYLPIDLFNERWRATNLTYAIYDPETFNLAIIASRLHLVWIGAVCGRMKTDFSYSNKMGWHTFPLPKLTEQNKADLTRCAENILLAREAHFPATIADLYDPEAMPEDLRRAHEENDEVLERIYIGRRFRNDTERLEKLFELYTKMTGKKAAA</sequence>
<dbReference type="Pfam" id="PF20466">
    <property type="entry name" value="MmeI_TRD"/>
    <property type="match status" value="1"/>
</dbReference>
<name>A0A6I4SKY0_9SPHN</name>
<feature type="domain" description="MmeI-like helicase spacer" evidence="6">
    <location>
        <begin position="172"/>
        <end position="251"/>
    </location>
</feature>
<evidence type="ECO:0000256" key="3">
    <source>
        <dbReference type="ARBA" id="ARBA00022679"/>
    </source>
</evidence>
<evidence type="ECO:0000259" key="9">
    <source>
        <dbReference type="Pfam" id="PF20473"/>
    </source>
</evidence>
<dbReference type="Proteomes" id="UP000468943">
    <property type="component" value="Unassembled WGS sequence"/>
</dbReference>
<feature type="domain" description="MmeI-like N-terminal" evidence="5">
    <location>
        <begin position="1"/>
        <end position="159"/>
    </location>
</feature>
<dbReference type="InterPro" id="IPR046819">
    <property type="entry name" value="MmeI_hel"/>
</dbReference>
<organism evidence="10 11">
    <name type="scientific">Pontixanthobacter gangjinensis</name>
    <dbReference type="NCBI Taxonomy" id="1028742"/>
    <lineage>
        <taxon>Bacteria</taxon>
        <taxon>Pseudomonadati</taxon>
        <taxon>Pseudomonadota</taxon>
        <taxon>Alphaproteobacteria</taxon>
        <taxon>Sphingomonadales</taxon>
        <taxon>Erythrobacteraceae</taxon>
        <taxon>Pontixanthobacter</taxon>
    </lineage>
</organism>
<evidence type="ECO:0000313" key="11">
    <source>
        <dbReference type="Proteomes" id="UP000468943"/>
    </source>
</evidence>
<dbReference type="Pfam" id="PF20464">
    <property type="entry name" value="MmeI_N"/>
    <property type="match status" value="1"/>
</dbReference>
<evidence type="ECO:0000256" key="4">
    <source>
        <dbReference type="ARBA" id="ARBA00047942"/>
    </source>
</evidence>
<dbReference type="EMBL" id="WTYS01000001">
    <property type="protein sequence ID" value="MXO55790.1"/>
    <property type="molecule type" value="Genomic_DNA"/>
</dbReference>
<feature type="domain" description="MmeI-like C-terminal" evidence="8">
    <location>
        <begin position="836"/>
        <end position="911"/>
    </location>
</feature>
<keyword evidence="3" id="KW-0808">Transferase</keyword>
<dbReference type="GO" id="GO:0009007">
    <property type="term" value="F:site-specific DNA-methyltransferase (adenine-specific) activity"/>
    <property type="evidence" value="ECO:0007669"/>
    <property type="project" value="UniProtKB-EC"/>
</dbReference>
<evidence type="ECO:0000259" key="5">
    <source>
        <dbReference type="Pfam" id="PF20464"/>
    </source>
</evidence>
<comment type="caution">
    <text evidence="10">The sequence shown here is derived from an EMBL/GenBank/DDBJ whole genome shotgun (WGS) entry which is preliminary data.</text>
</comment>
<proteinExistence type="predicted"/>
<dbReference type="AlphaFoldDB" id="A0A6I4SKY0"/>
<dbReference type="InterPro" id="IPR050953">
    <property type="entry name" value="N4_N6_ade-DNA_methylase"/>
</dbReference>
<reference evidence="10 11" key="1">
    <citation type="submission" date="2019-12" db="EMBL/GenBank/DDBJ databases">
        <title>Genomic-based taxomic classification of the family Erythrobacteraceae.</title>
        <authorList>
            <person name="Xu L."/>
        </authorList>
    </citation>
    <scope>NUCLEOTIDE SEQUENCE [LARGE SCALE GENOMIC DNA]</scope>
    <source>
        <strain evidence="10 11">JCM 17802</strain>
    </source>
</reference>
<feature type="domain" description="MmeI-like target recognition" evidence="7">
    <location>
        <begin position="631"/>
        <end position="833"/>
    </location>
</feature>
<dbReference type="InterPro" id="IPR046817">
    <property type="entry name" value="MmeI_N"/>
</dbReference>
<feature type="domain" description="MmeI-like DNA-methyltransferase" evidence="9">
    <location>
        <begin position="326"/>
        <end position="607"/>
    </location>
</feature>
<comment type="catalytic activity">
    <reaction evidence="4">
        <text>a 2'-deoxyadenosine in DNA + S-adenosyl-L-methionine = an N(6)-methyl-2'-deoxyadenosine in DNA + S-adenosyl-L-homocysteine + H(+)</text>
        <dbReference type="Rhea" id="RHEA:15197"/>
        <dbReference type="Rhea" id="RHEA-COMP:12418"/>
        <dbReference type="Rhea" id="RHEA-COMP:12419"/>
        <dbReference type="ChEBI" id="CHEBI:15378"/>
        <dbReference type="ChEBI" id="CHEBI:57856"/>
        <dbReference type="ChEBI" id="CHEBI:59789"/>
        <dbReference type="ChEBI" id="CHEBI:90615"/>
        <dbReference type="ChEBI" id="CHEBI:90616"/>
        <dbReference type="EC" id="2.1.1.72"/>
    </reaction>
</comment>